<keyword evidence="2 5" id="KW-0812">Transmembrane</keyword>
<dbReference type="Proteomes" id="UP001461498">
    <property type="component" value="Unassembled WGS sequence"/>
</dbReference>
<dbReference type="GO" id="GO:0016020">
    <property type="term" value="C:membrane"/>
    <property type="evidence" value="ECO:0007669"/>
    <property type="project" value="UniProtKB-SubCell"/>
</dbReference>
<comment type="caution">
    <text evidence="6">The sequence shown here is derived from an EMBL/GenBank/DDBJ whole genome shotgun (WGS) entry which is preliminary data.</text>
</comment>
<accession>A0AAW1DRA8</accession>
<keyword evidence="4 5" id="KW-0472">Membrane</keyword>
<dbReference type="GO" id="GO:0022857">
    <property type="term" value="F:transmembrane transporter activity"/>
    <property type="evidence" value="ECO:0007669"/>
    <property type="project" value="InterPro"/>
</dbReference>
<feature type="transmembrane region" description="Helical" evidence="5">
    <location>
        <begin position="122"/>
        <end position="144"/>
    </location>
</feature>
<dbReference type="Pfam" id="PF07690">
    <property type="entry name" value="MFS_1"/>
    <property type="match status" value="1"/>
</dbReference>
<sequence length="379" mass="42249">MLKECLPVISLLIAGYCRDRFGRNLPIFIFSACGQLLGTIVLVISAFYPKGISVYVTVVVESVITGLGGSFPLLLMTAACYISQRSTAEDRTSRMSWIMASYLIGMTIGFFLSGMILQRFGFMGLFTTSLVLAAIVLLYFCIFIREVPMPAKKSMPIWIVIKTVFRKRENHLRPIVFLMIVVHCLFGTALRCEANVFMFFLRKSIGLDPTKTGIYSSYRSIILSISTFIVIPVLSKYFKIKDVILGIMCASLNCASAIWTAFARNTTELFLCPLGDLLRGGVYAVEKSIVTKCVGTNETGQVISAEYVIEAVCHIVVLPLYTYVFNVTATSFPGAFFFISAVFSFITIIIFCITQFVTKDKEVFMSDKDPERYSSSSEE</sequence>
<keyword evidence="7" id="KW-1185">Reference proteome</keyword>
<feature type="transmembrane region" description="Helical" evidence="5">
    <location>
        <begin position="54"/>
        <end position="83"/>
    </location>
</feature>
<evidence type="ECO:0000256" key="5">
    <source>
        <dbReference type="SAM" id="Phobius"/>
    </source>
</evidence>
<gene>
    <name evidence="6" type="ORF">O3M35_001200</name>
</gene>
<feature type="transmembrane region" description="Helical" evidence="5">
    <location>
        <begin position="27"/>
        <end position="48"/>
    </location>
</feature>
<dbReference type="AlphaFoldDB" id="A0AAW1DRA8"/>
<dbReference type="SUPFAM" id="SSF103473">
    <property type="entry name" value="MFS general substrate transporter"/>
    <property type="match status" value="1"/>
</dbReference>
<feature type="transmembrane region" description="Helical" evidence="5">
    <location>
        <begin position="95"/>
        <end position="116"/>
    </location>
</feature>
<feature type="transmembrane region" description="Helical" evidence="5">
    <location>
        <begin position="175"/>
        <end position="201"/>
    </location>
</feature>
<name>A0AAW1DRA8_9HEMI</name>
<reference evidence="6 7" key="1">
    <citation type="submission" date="2022-12" db="EMBL/GenBank/DDBJ databases">
        <title>Chromosome-level genome assembly of true bugs.</title>
        <authorList>
            <person name="Ma L."/>
            <person name="Li H."/>
        </authorList>
    </citation>
    <scope>NUCLEOTIDE SEQUENCE [LARGE SCALE GENOMIC DNA]</scope>
    <source>
        <strain evidence="6">Lab_2022b</strain>
    </source>
</reference>
<evidence type="ECO:0000313" key="7">
    <source>
        <dbReference type="Proteomes" id="UP001461498"/>
    </source>
</evidence>
<evidence type="ECO:0000256" key="2">
    <source>
        <dbReference type="ARBA" id="ARBA00022692"/>
    </source>
</evidence>
<dbReference type="InterPro" id="IPR036259">
    <property type="entry name" value="MFS_trans_sf"/>
</dbReference>
<evidence type="ECO:0008006" key="8">
    <source>
        <dbReference type="Google" id="ProtNLM"/>
    </source>
</evidence>
<evidence type="ECO:0000256" key="3">
    <source>
        <dbReference type="ARBA" id="ARBA00022989"/>
    </source>
</evidence>
<comment type="subcellular location">
    <subcellularLocation>
        <location evidence="1">Membrane</location>
        <topology evidence="1">Multi-pass membrane protein</topology>
    </subcellularLocation>
</comment>
<organism evidence="6 7">
    <name type="scientific">Rhynocoris fuscipes</name>
    <dbReference type="NCBI Taxonomy" id="488301"/>
    <lineage>
        <taxon>Eukaryota</taxon>
        <taxon>Metazoa</taxon>
        <taxon>Ecdysozoa</taxon>
        <taxon>Arthropoda</taxon>
        <taxon>Hexapoda</taxon>
        <taxon>Insecta</taxon>
        <taxon>Pterygota</taxon>
        <taxon>Neoptera</taxon>
        <taxon>Paraneoptera</taxon>
        <taxon>Hemiptera</taxon>
        <taxon>Heteroptera</taxon>
        <taxon>Panheteroptera</taxon>
        <taxon>Cimicomorpha</taxon>
        <taxon>Reduviidae</taxon>
        <taxon>Harpactorinae</taxon>
        <taxon>Harpactorini</taxon>
        <taxon>Rhynocoris</taxon>
    </lineage>
</organism>
<feature type="transmembrane region" description="Helical" evidence="5">
    <location>
        <begin position="243"/>
        <end position="262"/>
    </location>
</feature>
<dbReference type="PANTHER" id="PTHR23507:SF1">
    <property type="entry name" value="FI18259P1-RELATED"/>
    <property type="match status" value="1"/>
</dbReference>
<dbReference type="Gene3D" id="1.20.1250.20">
    <property type="entry name" value="MFS general substrate transporter like domains"/>
    <property type="match status" value="1"/>
</dbReference>
<evidence type="ECO:0000313" key="6">
    <source>
        <dbReference type="EMBL" id="KAK9512882.1"/>
    </source>
</evidence>
<dbReference type="PANTHER" id="PTHR23507">
    <property type="entry name" value="ZGC:174356"/>
    <property type="match status" value="1"/>
</dbReference>
<proteinExistence type="predicted"/>
<feature type="transmembrane region" description="Helical" evidence="5">
    <location>
        <begin position="335"/>
        <end position="358"/>
    </location>
</feature>
<feature type="transmembrane region" description="Helical" evidence="5">
    <location>
        <begin position="213"/>
        <end position="231"/>
    </location>
</feature>
<protein>
    <recommendedName>
        <fullName evidence="8">Proton-coupled folate transporter</fullName>
    </recommendedName>
</protein>
<keyword evidence="3 5" id="KW-1133">Transmembrane helix</keyword>
<dbReference type="InterPro" id="IPR011701">
    <property type="entry name" value="MFS"/>
</dbReference>
<evidence type="ECO:0000256" key="1">
    <source>
        <dbReference type="ARBA" id="ARBA00004141"/>
    </source>
</evidence>
<evidence type="ECO:0000256" key="4">
    <source>
        <dbReference type="ARBA" id="ARBA00023136"/>
    </source>
</evidence>
<dbReference type="EMBL" id="JAPXFL010000001">
    <property type="protein sequence ID" value="KAK9512882.1"/>
    <property type="molecule type" value="Genomic_DNA"/>
</dbReference>